<keyword evidence="1" id="KW-0677">Repeat</keyword>
<reference evidence="5" key="1">
    <citation type="journal article" date="2020" name="Stud. Mycol.">
        <title>101 Dothideomycetes genomes: a test case for predicting lifestyles and emergence of pathogens.</title>
        <authorList>
            <person name="Haridas S."/>
            <person name="Albert R."/>
            <person name="Binder M."/>
            <person name="Bloem J."/>
            <person name="Labutti K."/>
            <person name="Salamov A."/>
            <person name="Andreopoulos B."/>
            <person name="Baker S."/>
            <person name="Barry K."/>
            <person name="Bills G."/>
            <person name="Bluhm B."/>
            <person name="Cannon C."/>
            <person name="Castanera R."/>
            <person name="Culley D."/>
            <person name="Daum C."/>
            <person name="Ezra D."/>
            <person name="Gonzalez J."/>
            <person name="Henrissat B."/>
            <person name="Kuo A."/>
            <person name="Liang C."/>
            <person name="Lipzen A."/>
            <person name="Lutzoni F."/>
            <person name="Magnuson J."/>
            <person name="Mondo S."/>
            <person name="Nolan M."/>
            <person name="Ohm R."/>
            <person name="Pangilinan J."/>
            <person name="Park H.-J."/>
            <person name="Ramirez L."/>
            <person name="Alfaro M."/>
            <person name="Sun H."/>
            <person name="Tritt A."/>
            <person name="Yoshinaga Y."/>
            <person name="Zwiers L.-H."/>
            <person name="Turgeon B."/>
            <person name="Goodwin S."/>
            <person name="Spatafora J."/>
            <person name="Crous P."/>
            <person name="Grigoriev I."/>
        </authorList>
    </citation>
    <scope>NUCLEOTIDE SEQUENCE</scope>
    <source>
        <strain evidence="5">CBS 627.86</strain>
    </source>
</reference>
<organism evidence="5 6">
    <name type="scientific">Lophiotrema nucula</name>
    <dbReference type="NCBI Taxonomy" id="690887"/>
    <lineage>
        <taxon>Eukaryota</taxon>
        <taxon>Fungi</taxon>
        <taxon>Dikarya</taxon>
        <taxon>Ascomycota</taxon>
        <taxon>Pezizomycotina</taxon>
        <taxon>Dothideomycetes</taxon>
        <taxon>Pleosporomycetidae</taxon>
        <taxon>Pleosporales</taxon>
        <taxon>Lophiotremataceae</taxon>
        <taxon>Lophiotrema</taxon>
    </lineage>
</organism>
<feature type="domain" description="Nephrocystin 3-like N-terminal" evidence="3">
    <location>
        <begin position="24"/>
        <end position="138"/>
    </location>
</feature>
<dbReference type="PANTHER" id="PTHR10039:SF5">
    <property type="entry name" value="NACHT DOMAIN-CONTAINING PROTEIN"/>
    <property type="match status" value="1"/>
</dbReference>
<dbReference type="OrthoDB" id="443402at2759"/>
<evidence type="ECO:0000259" key="3">
    <source>
        <dbReference type="Pfam" id="PF24883"/>
    </source>
</evidence>
<dbReference type="InterPro" id="IPR056693">
    <property type="entry name" value="DUF7791"/>
</dbReference>
<dbReference type="Pfam" id="PF25053">
    <property type="entry name" value="DUF7791"/>
    <property type="match status" value="1"/>
</dbReference>
<dbReference type="EMBL" id="ML977328">
    <property type="protein sequence ID" value="KAF2113334.1"/>
    <property type="molecule type" value="Genomic_DNA"/>
</dbReference>
<name>A0A6A5Z2P8_9PLEO</name>
<evidence type="ECO:0008006" key="7">
    <source>
        <dbReference type="Google" id="ProtNLM"/>
    </source>
</evidence>
<evidence type="ECO:0000256" key="1">
    <source>
        <dbReference type="ARBA" id="ARBA00022737"/>
    </source>
</evidence>
<feature type="domain" description="DUF7791" evidence="4">
    <location>
        <begin position="248"/>
        <end position="420"/>
    </location>
</feature>
<keyword evidence="6" id="KW-1185">Reference proteome</keyword>
<accession>A0A6A5Z2P8</accession>
<evidence type="ECO:0000256" key="2">
    <source>
        <dbReference type="SAM" id="MobiDB-lite"/>
    </source>
</evidence>
<proteinExistence type="predicted"/>
<dbReference type="Pfam" id="PF24883">
    <property type="entry name" value="NPHP3_N"/>
    <property type="match status" value="1"/>
</dbReference>
<feature type="region of interest" description="Disordered" evidence="2">
    <location>
        <begin position="703"/>
        <end position="723"/>
    </location>
</feature>
<dbReference type="AlphaFoldDB" id="A0A6A5Z2P8"/>
<evidence type="ECO:0000313" key="5">
    <source>
        <dbReference type="EMBL" id="KAF2113334.1"/>
    </source>
</evidence>
<protein>
    <recommendedName>
        <fullName evidence="7">NACHT domain-containing protein</fullName>
    </recommendedName>
</protein>
<evidence type="ECO:0000259" key="4">
    <source>
        <dbReference type="Pfam" id="PF25053"/>
    </source>
</evidence>
<evidence type="ECO:0000313" key="6">
    <source>
        <dbReference type="Proteomes" id="UP000799770"/>
    </source>
</evidence>
<sequence>MKYIASQDLTEGELKRWATPRRLACASFYFWSGGSRLYKSMEGLLRSLLYQVFKSDSRLITKFCPRRAEIHQLLGRYSIPWTIDELEDTILQVPDDEEVKLFFLIDGLDECIDNHENLVRFLNQLTKKGNVKLCISSRPWQDFEDSYKDGPHLNLHELTIPDIRHFVDAKLNRSRGFADLKKRDKEFANSLVEEITLKSQGVFIWVQFVVRSILIDLKDGSLIEVINGRLRELPEDLEELFQKLLDMVEPSYKEVAHQIFRLVQASHAPMTLLTLSFAHEDGQASSVSKFGSRKLSLDEKEGRCNMMRRRLNSHCKGLLEVVPGSVGEADYLDLDDPNTGDSDPIEALNDPTVDDVAKRVHSLTRCTVQYMHRTVKDFLEKPTIWKSFNAVIAARSFDPFAALSRASLIQLMTMDLDTSTPKFFWGMVGDVLYYAALSEIESGKPLISELDELDKAADATARKSWLRGNPGNLIQRHMGTAIQGQKVPNRIQSQNEQRLHWSAIQATGGSTHSFLCLAVQYSLCFYVQAKLEAGSRVEQPKDSRSLLDCAIRDPKLIGTLEPPPLRFDRRLSMIKLLLAHGDDPNKVDALHASPWMYLESQIKNSNGPKRPKERRYSRVFVARSPMTPTKPQHSASPERLDFWISAAELFVENGANCWTADYKSLTEVFESFDKDRAMALKKSMKTRRFRPLQIWNLSIRRKSNGSTKVREENNSAGDKSAPDIIVLQVDNSATT</sequence>
<dbReference type="Proteomes" id="UP000799770">
    <property type="component" value="Unassembled WGS sequence"/>
</dbReference>
<dbReference type="InterPro" id="IPR056884">
    <property type="entry name" value="NPHP3-like_N"/>
</dbReference>
<dbReference type="PANTHER" id="PTHR10039">
    <property type="entry name" value="AMELOGENIN"/>
    <property type="match status" value="1"/>
</dbReference>
<gene>
    <name evidence="5" type="ORF">BDV96DRAFT_578838</name>
</gene>